<feature type="region of interest" description="Disordered" evidence="1">
    <location>
        <begin position="1"/>
        <end position="33"/>
    </location>
</feature>
<evidence type="ECO:0000256" key="2">
    <source>
        <dbReference type="SAM" id="Phobius"/>
    </source>
</evidence>
<keyword evidence="2" id="KW-1133">Transmembrane helix</keyword>
<keyword evidence="2" id="KW-0472">Membrane</keyword>
<reference evidence="3" key="2">
    <citation type="journal article" date="2019" name="IMA Fungus">
        <title>Genome sequencing and comparison of five Tilletia species to identify candidate genes for the detection of regulated species infecting wheat.</title>
        <authorList>
            <person name="Nguyen H.D.T."/>
            <person name="Sultana T."/>
            <person name="Kesanakurti P."/>
            <person name="Hambleton S."/>
        </authorList>
    </citation>
    <scope>NUCLEOTIDE SEQUENCE</scope>
    <source>
        <strain evidence="3">DAOMC 236416</strain>
    </source>
</reference>
<dbReference type="EMBL" id="LWDF02000202">
    <property type="protein sequence ID" value="KAE8254125.1"/>
    <property type="molecule type" value="Genomic_DNA"/>
</dbReference>
<organism evidence="3 4">
    <name type="scientific">Tilletia indica</name>
    <dbReference type="NCBI Taxonomy" id="43049"/>
    <lineage>
        <taxon>Eukaryota</taxon>
        <taxon>Fungi</taxon>
        <taxon>Dikarya</taxon>
        <taxon>Basidiomycota</taxon>
        <taxon>Ustilaginomycotina</taxon>
        <taxon>Exobasidiomycetes</taxon>
        <taxon>Tilletiales</taxon>
        <taxon>Tilletiaceae</taxon>
        <taxon>Tilletia</taxon>
    </lineage>
</organism>
<feature type="transmembrane region" description="Helical" evidence="2">
    <location>
        <begin position="191"/>
        <end position="217"/>
    </location>
</feature>
<reference evidence="3" key="1">
    <citation type="submission" date="2016-04" db="EMBL/GenBank/DDBJ databases">
        <authorList>
            <person name="Nguyen H.D."/>
            <person name="Samba Siva P."/>
            <person name="Cullis J."/>
            <person name="Levesque C.A."/>
            <person name="Hambleton S."/>
        </authorList>
    </citation>
    <scope>NUCLEOTIDE SEQUENCE</scope>
    <source>
        <strain evidence="3">DAOMC 236416</strain>
    </source>
</reference>
<gene>
    <name evidence="3" type="ORF">A4X13_0g3530</name>
</gene>
<dbReference type="PANTHER" id="PTHR42024:SF1">
    <property type="entry name" value="AMINO ACID PERMEASE_ SLC12A DOMAIN-CONTAINING PROTEIN"/>
    <property type="match status" value="1"/>
</dbReference>
<accession>A0A177T9Y3</accession>
<proteinExistence type="predicted"/>
<evidence type="ECO:0000256" key="1">
    <source>
        <dbReference type="SAM" id="MobiDB-lite"/>
    </source>
</evidence>
<keyword evidence="2" id="KW-0812">Transmembrane</keyword>
<dbReference type="Proteomes" id="UP000077521">
    <property type="component" value="Unassembled WGS sequence"/>
</dbReference>
<protein>
    <submittedName>
        <fullName evidence="3">Uncharacterized protein</fullName>
    </submittedName>
</protein>
<feature type="compositionally biased region" description="Polar residues" evidence="1">
    <location>
        <begin position="15"/>
        <end position="25"/>
    </location>
</feature>
<dbReference type="AlphaFoldDB" id="A0A177T9Y3"/>
<feature type="transmembrane region" description="Helical" evidence="2">
    <location>
        <begin position="166"/>
        <end position="185"/>
    </location>
</feature>
<comment type="caution">
    <text evidence="3">The sequence shown here is derived from an EMBL/GenBank/DDBJ whole genome shotgun (WGS) entry which is preliminary data.</text>
</comment>
<evidence type="ECO:0000313" key="4">
    <source>
        <dbReference type="Proteomes" id="UP000077521"/>
    </source>
</evidence>
<keyword evidence="4" id="KW-1185">Reference proteome</keyword>
<sequence length="361" mass="41076">MTSAPYPIHVDTDTKSSTQPPTASLSPIDPFHDSNTVLRRQSESERLPPSLNYPMTPPRKRSLYIAIFIIYFSTLLLSTIVFYVTKYGRHPNLKPIDYYSYTSTALGVLQLPQFPYRIWCLLRQNGRRSAVLPDPVEPGTASRKNVFQRSRSSLWWGLRRIDCFQVGFLIGIVLGTVPLVVSTSINGSKGYFPLLVLMPAIVLGGIGLAGLVITFLSDFTSVTQPTRFSTVPKGEPFRPVLFYIWSDLTGCDGGGGYEFRMALDRRYRQSPIFQRMVRYLSWLMTISFIGLCIVSFLLTYLLYTLGHPHQRLFEDINWAANMVLLAVWTVWTGLHGIRYGCRSMREEELSLENHSSMNLLY</sequence>
<feature type="transmembrane region" description="Helical" evidence="2">
    <location>
        <begin position="279"/>
        <end position="303"/>
    </location>
</feature>
<dbReference type="PANTHER" id="PTHR42024">
    <property type="entry name" value="AMINO ACID PERMEASE_ SLC12A DOMAIN-CONTAINING PROTEIN"/>
    <property type="match status" value="1"/>
</dbReference>
<feature type="transmembrane region" description="Helical" evidence="2">
    <location>
        <begin position="318"/>
        <end position="337"/>
    </location>
</feature>
<evidence type="ECO:0000313" key="3">
    <source>
        <dbReference type="EMBL" id="KAE8254125.1"/>
    </source>
</evidence>
<feature type="transmembrane region" description="Helical" evidence="2">
    <location>
        <begin position="63"/>
        <end position="84"/>
    </location>
</feature>
<name>A0A177T9Y3_9BASI</name>